<organism evidence="2 3">
    <name type="scientific">Nematocida displodere</name>
    <dbReference type="NCBI Taxonomy" id="1805483"/>
    <lineage>
        <taxon>Eukaryota</taxon>
        <taxon>Fungi</taxon>
        <taxon>Fungi incertae sedis</taxon>
        <taxon>Microsporidia</taxon>
        <taxon>Nematocida</taxon>
    </lineage>
</organism>
<comment type="caution">
    <text evidence="2">The sequence shown here is derived from an EMBL/GenBank/DDBJ whole genome shotgun (WGS) entry which is preliminary data.</text>
</comment>
<evidence type="ECO:0000313" key="2">
    <source>
        <dbReference type="EMBL" id="OAG31201.1"/>
    </source>
</evidence>
<proteinExistence type="predicted"/>
<dbReference type="Proteomes" id="UP000185944">
    <property type="component" value="Unassembled WGS sequence"/>
</dbReference>
<dbReference type="Gene3D" id="2.40.10.230">
    <property type="entry name" value="Probable tRNA pseudouridine synthase domain"/>
    <property type="match status" value="1"/>
</dbReference>
<dbReference type="VEuPathDB" id="MicrosporidiaDB:NEDG_01614"/>
<dbReference type="GeneID" id="93647964"/>
<dbReference type="STRING" id="1805483.A0A177EIA3"/>
<keyword evidence="2" id="KW-0687">Ribonucleoprotein</keyword>
<evidence type="ECO:0000256" key="1">
    <source>
        <dbReference type="SAM" id="MobiDB-lite"/>
    </source>
</evidence>
<evidence type="ECO:0000313" key="3">
    <source>
        <dbReference type="Proteomes" id="UP000185944"/>
    </source>
</evidence>
<reference evidence="2 3" key="1">
    <citation type="submission" date="2016-02" db="EMBL/GenBank/DDBJ databases">
        <title>Discovery of a natural microsporidian pathogen with a broad tissue tropism in Caenorhabditis elegans.</title>
        <authorList>
            <person name="Luallen R.J."/>
            <person name="Reinke A.W."/>
            <person name="Tong L."/>
            <person name="Botts M.R."/>
            <person name="Felix M.-A."/>
            <person name="Troemel E.R."/>
        </authorList>
    </citation>
    <scope>NUCLEOTIDE SEQUENCE [LARGE SCALE GENOMIC DNA]</scope>
    <source>
        <strain evidence="2 3">JUm2807</strain>
    </source>
</reference>
<accession>A0A177EIA3</accession>
<dbReference type="GO" id="GO:1990904">
    <property type="term" value="C:ribonucleoprotein complex"/>
    <property type="evidence" value="ECO:0007669"/>
    <property type="project" value="UniProtKB-KW"/>
</dbReference>
<dbReference type="AlphaFoldDB" id="A0A177EIA3"/>
<protein>
    <submittedName>
        <fullName evidence="2">H/ACA ribonucleoprotein complex subunit 1</fullName>
    </submittedName>
</protein>
<dbReference type="EMBL" id="LTDL01000021">
    <property type="protein sequence ID" value="OAG31201.1"/>
    <property type="molecule type" value="Genomic_DNA"/>
</dbReference>
<feature type="region of interest" description="Disordered" evidence="1">
    <location>
        <begin position="162"/>
        <end position="181"/>
    </location>
</feature>
<name>A0A177EIA3_9MICR</name>
<dbReference type="InterPro" id="IPR038664">
    <property type="entry name" value="Gar1/Naf1_Cbf5-bd_sf"/>
</dbReference>
<dbReference type="OrthoDB" id="2187159at2759"/>
<gene>
    <name evidence="2" type="ORF">NEDG_01614</name>
</gene>
<feature type="region of interest" description="Disordered" evidence="1">
    <location>
        <begin position="1"/>
        <end position="23"/>
    </location>
</feature>
<sequence>MARNAQTKAPGPRDWAQMRQGKREVREDPTNFIKIGTALHPVKNTDLIVIKLSEGVVPYFSAGIYGEGNRRIASVHEVFGKFDDNVFCSIRIEDKLQASAFPTGAVFRADKFKCLDFDRVKGASKVATPTSAPRQPRAGAPAINRARSSKFRTHTANDKVRRYAESQISQNKRDARNPNNRAQMVNRTIEKKGSYVKINRRTTFTD</sequence>
<keyword evidence="3" id="KW-1185">Reference proteome</keyword>
<dbReference type="RefSeq" id="XP_067544922.1">
    <property type="nucleotide sequence ID" value="XM_067689032.1"/>
</dbReference>